<dbReference type="AlphaFoldDB" id="A0A0K8QS45"/>
<evidence type="ECO:0000313" key="8">
    <source>
        <dbReference type="EMBL" id="GAN44375.1"/>
    </source>
</evidence>
<keyword evidence="4" id="KW-0319">Glycerol metabolism</keyword>
<organism evidence="9">
    <name type="scientific">Mizugakiibacter sediminis</name>
    <dbReference type="NCBI Taxonomy" id="1475481"/>
    <lineage>
        <taxon>Bacteria</taxon>
        <taxon>Pseudomonadati</taxon>
        <taxon>Pseudomonadota</taxon>
        <taxon>Gammaproteobacteria</taxon>
        <taxon>Lysobacterales</taxon>
        <taxon>Rhodanobacteraceae</taxon>
        <taxon>Mizugakiibacter</taxon>
    </lineage>
</organism>
<evidence type="ECO:0000256" key="6">
    <source>
        <dbReference type="ARBA" id="ARBA00047512"/>
    </source>
</evidence>
<name>A0A0K8QS45_9GAMM</name>
<dbReference type="GO" id="GO:0006071">
    <property type="term" value="P:glycerol metabolic process"/>
    <property type="evidence" value="ECO:0007669"/>
    <property type="project" value="UniProtKB-KW"/>
</dbReference>
<keyword evidence="10" id="KW-1185">Reference proteome</keyword>
<dbReference type="Gene3D" id="3.20.20.190">
    <property type="entry name" value="Phosphatidylinositol (PI) phosphodiesterase"/>
    <property type="match status" value="1"/>
</dbReference>
<dbReference type="PROSITE" id="PS51704">
    <property type="entry name" value="GP_PDE"/>
    <property type="match status" value="1"/>
</dbReference>
<sequence length="307" mass="33679">MPAWRTLDGRPPRVIAHRGASGYLPEHTLPGYALAAQQGADVLEPDLLPSRDGVLYARHDYGLARSTDVASRPAFASRARERDGTRDWWITDFDAAELDTLRAIQPFAQRDHAHDGRHALPRFAAVLELAARLGAEQGRVLPVYPELKHPQRCRARGLDPVALLAAELQTRGLAGPQAPVWLQCFDHGVLREAGERLGNPCYALVETLPAQADARGARLRALATWARGIAPDKRLLWDARGRDRGLVDAAHAVGLEVHAWTFRDDLGYAPFADVRAELRAAFALGVDALFCDFPDTAVAARAAHAWR</sequence>
<reference evidence="8" key="1">
    <citation type="submission" date="2015-03" db="EMBL/GenBank/DDBJ databases">
        <title>Draft genome sequence of Mizugakiibacter sediminis skMP5.</title>
        <authorList>
            <person name="Watanabe T."/>
            <person name="Kojima H."/>
            <person name="Fukui M."/>
        </authorList>
    </citation>
    <scope>NUCLEOTIDE SEQUENCE</scope>
    <source>
        <strain evidence="8">SkMP5</strain>
    </source>
</reference>
<dbReference type="PANTHER" id="PTHR43620">
    <property type="entry name" value="GLYCEROPHOSPHORYL DIESTER PHOSPHODIESTERASE"/>
    <property type="match status" value="1"/>
</dbReference>
<evidence type="ECO:0000256" key="2">
    <source>
        <dbReference type="ARBA" id="ARBA00012247"/>
    </source>
</evidence>
<dbReference type="InterPro" id="IPR030395">
    <property type="entry name" value="GP_PDE_dom"/>
</dbReference>
<comment type="similarity">
    <text evidence="1">Belongs to the glycerophosphoryl diester phosphodiesterase family.</text>
</comment>
<protein>
    <recommendedName>
        <fullName evidence="2">glycerophosphodiester phosphodiesterase</fullName>
        <ecNumber evidence="2">3.1.4.46</ecNumber>
    </recommendedName>
</protein>
<evidence type="ECO:0000256" key="1">
    <source>
        <dbReference type="ARBA" id="ARBA00007277"/>
    </source>
</evidence>
<gene>
    <name evidence="8" type="ORF">MBSD_0899</name>
    <name evidence="9" type="ORF">MBSD_n2798</name>
</gene>
<dbReference type="InterPro" id="IPR017946">
    <property type="entry name" value="PLC-like_Pdiesterase_TIM-brl"/>
</dbReference>
<feature type="domain" description="GP-PDE" evidence="7">
    <location>
        <begin position="12"/>
        <end position="301"/>
    </location>
</feature>
<evidence type="ECO:0000313" key="10">
    <source>
        <dbReference type="Proteomes" id="UP000253740"/>
    </source>
</evidence>
<evidence type="ECO:0000256" key="4">
    <source>
        <dbReference type="ARBA" id="ARBA00022798"/>
    </source>
</evidence>
<dbReference type="PANTHER" id="PTHR43620:SF7">
    <property type="entry name" value="GLYCEROPHOSPHODIESTER PHOSPHODIESTERASE GDPD5-RELATED"/>
    <property type="match status" value="1"/>
</dbReference>
<dbReference type="Pfam" id="PF03009">
    <property type="entry name" value="GDPD"/>
    <property type="match status" value="1"/>
</dbReference>
<evidence type="ECO:0000313" key="9">
    <source>
        <dbReference type="EMBL" id="GAP67471.1"/>
    </source>
</evidence>
<evidence type="ECO:0000259" key="7">
    <source>
        <dbReference type="PROSITE" id="PS51704"/>
    </source>
</evidence>
<accession>A0A0K8QS45</accession>
<dbReference type="EMBL" id="DF952378">
    <property type="protein sequence ID" value="GAN44375.1"/>
    <property type="molecule type" value="Genomic_DNA"/>
</dbReference>
<dbReference type="GO" id="GO:0006629">
    <property type="term" value="P:lipid metabolic process"/>
    <property type="evidence" value="ECO:0007669"/>
    <property type="project" value="InterPro"/>
</dbReference>
<reference evidence="9" key="2">
    <citation type="submission" date="2015-08" db="EMBL/GenBank/DDBJ databases">
        <title>Complete DNA Sequence of Pseudomonas syringae pv. actinidiae, the Causal Agent of Kiwifruit Canker Disease.</title>
        <authorList>
            <person name="Rikkerink E.H.A."/>
            <person name="Fineran P.C."/>
        </authorList>
    </citation>
    <scope>NUCLEOTIDE SEQUENCE</scope>
    <source>
        <strain evidence="9">SkMP5</strain>
    </source>
</reference>
<dbReference type="EMBL" id="DF970277">
    <property type="protein sequence ID" value="GAP67471.1"/>
    <property type="molecule type" value="Genomic_DNA"/>
</dbReference>
<comment type="catalytic activity">
    <reaction evidence="6">
        <text>a sn-glycero-3-phosphodiester + H2O = an alcohol + sn-glycerol 3-phosphate + H(+)</text>
        <dbReference type="Rhea" id="RHEA:12969"/>
        <dbReference type="ChEBI" id="CHEBI:15377"/>
        <dbReference type="ChEBI" id="CHEBI:15378"/>
        <dbReference type="ChEBI" id="CHEBI:30879"/>
        <dbReference type="ChEBI" id="CHEBI:57597"/>
        <dbReference type="ChEBI" id="CHEBI:83408"/>
        <dbReference type="EC" id="3.1.4.46"/>
    </reaction>
</comment>
<keyword evidence="3" id="KW-0732">Signal</keyword>
<dbReference type="EC" id="3.1.4.46" evidence="2"/>
<dbReference type="SUPFAM" id="SSF51695">
    <property type="entry name" value="PLC-like phosphodiesterases"/>
    <property type="match status" value="1"/>
</dbReference>
<proteinExistence type="inferred from homology"/>
<keyword evidence="5" id="KW-0378">Hydrolase</keyword>
<dbReference type="OrthoDB" id="9795622at2"/>
<dbReference type="STRING" id="1475481.GCA_000953855_02848"/>
<dbReference type="GO" id="GO:0008889">
    <property type="term" value="F:glycerophosphodiester phosphodiesterase activity"/>
    <property type="evidence" value="ECO:0007669"/>
    <property type="project" value="UniProtKB-EC"/>
</dbReference>
<evidence type="ECO:0000256" key="3">
    <source>
        <dbReference type="ARBA" id="ARBA00022729"/>
    </source>
</evidence>
<evidence type="ECO:0000256" key="5">
    <source>
        <dbReference type="ARBA" id="ARBA00022801"/>
    </source>
</evidence>
<dbReference type="HOGENOM" id="CLU_030226_0_0_6"/>
<dbReference type="Proteomes" id="UP000253740">
    <property type="component" value="Unassembled WGS sequence"/>
</dbReference>
<dbReference type="RefSeq" id="WP_062538017.1">
    <property type="nucleotide sequence ID" value="NZ_DF970277.1"/>
</dbReference>